<dbReference type="PATRIC" id="fig|1123269.5.peg.1425"/>
<evidence type="ECO:0000313" key="3">
    <source>
        <dbReference type="Proteomes" id="UP000018851"/>
    </source>
</evidence>
<dbReference type="OrthoDB" id="9812311at2"/>
<organism evidence="2 3">
    <name type="scientific">Sphingomonas sanxanigenens DSM 19645 = NX02</name>
    <dbReference type="NCBI Taxonomy" id="1123269"/>
    <lineage>
        <taxon>Bacteria</taxon>
        <taxon>Pseudomonadati</taxon>
        <taxon>Pseudomonadota</taxon>
        <taxon>Alphaproteobacteria</taxon>
        <taxon>Sphingomonadales</taxon>
        <taxon>Sphingomonadaceae</taxon>
        <taxon>Sphingomonas</taxon>
    </lineage>
</organism>
<dbReference type="Proteomes" id="UP000018851">
    <property type="component" value="Chromosome"/>
</dbReference>
<dbReference type="HOGENOM" id="CLU_080658_0_0_5"/>
<dbReference type="AlphaFoldDB" id="W0ABZ2"/>
<dbReference type="Pfam" id="PF02698">
    <property type="entry name" value="DUF218"/>
    <property type="match status" value="1"/>
</dbReference>
<dbReference type="EMBL" id="CP006644">
    <property type="protein sequence ID" value="AHE53195.1"/>
    <property type="molecule type" value="Genomic_DNA"/>
</dbReference>
<dbReference type="KEGG" id="ssan:NX02_07345"/>
<reference evidence="2 3" key="1">
    <citation type="submission" date="2013-07" db="EMBL/GenBank/DDBJ databases">
        <title>Completed genome of Sphingomonas sanxanigenens NX02.</title>
        <authorList>
            <person name="Ma T."/>
            <person name="Huang H."/>
            <person name="Wu M."/>
            <person name="Li X."/>
            <person name="Li G."/>
        </authorList>
    </citation>
    <scope>NUCLEOTIDE SEQUENCE [LARGE SCALE GENOMIC DNA]</scope>
    <source>
        <strain evidence="2 3">NX02</strain>
    </source>
</reference>
<evidence type="ECO:0000313" key="2">
    <source>
        <dbReference type="EMBL" id="AHE53195.1"/>
    </source>
</evidence>
<dbReference type="RefSeq" id="WP_025291463.1">
    <property type="nucleotide sequence ID" value="NZ_CP006644.1"/>
</dbReference>
<keyword evidence="3" id="KW-1185">Reference proteome</keyword>
<dbReference type="eggNOG" id="COG1434">
    <property type="taxonomic scope" value="Bacteria"/>
</dbReference>
<evidence type="ECO:0000259" key="1">
    <source>
        <dbReference type="Pfam" id="PF02698"/>
    </source>
</evidence>
<name>W0ABZ2_9SPHN</name>
<dbReference type="STRING" id="1123269.NX02_07345"/>
<sequence length="176" mass="19379">MIRRAASLLLIVWALGFALFVVLLPQPLPPARSDAIVVLTGGPGRIERGLALMRRGLAKRMLVSGVAPAVKPHELAARTRAPLALFDCCVDLGHEAVDTRSNGEETARWIAARRYRSVRLVTTDWHMPRAALELRHSLPRDVTVVGDAVKSDPNFGMLLMEYNKFLLRRAAVLVGL</sequence>
<protein>
    <recommendedName>
        <fullName evidence="1">DUF218 domain-containing protein</fullName>
    </recommendedName>
</protein>
<gene>
    <name evidence="2" type="ORF">NX02_07345</name>
</gene>
<feature type="domain" description="DUF218" evidence="1">
    <location>
        <begin position="34"/>
        <end position="137"/>
    </location>
</feature>
<dbReference type="CDD" id="cd06259">
    <property type="entry name" value="YdcF-like"/>
    <property type="match status" value="1"/>
</dbReference>
<dbReference type="InterPro" id="IPR003848">
    <property type="entry name" value="DUF218"/>
</dbReference>
<accession>W0ABZ2</accession>
<proteinExistence type="predicted"/>